<reference evidence="6 7" key="1">
    <citation type="journal article" date="2014" name="PLoS Genet.">
        <title>Hidden diversity in honey bee gut symbionts detected by single-cell genomics.</title>
        <authorList>
            <person name="Engel P."/>
            <person name="Stepanauskas R."/>
            <person name="Moran N."/>
        </authorList>
    </citation>
    <scope>NUCLEOTIDE SEQUENCE [LARGE SCALE GENOMIC DNA]</scope>
    <source>
        <strain evidence="6 7">SCGC AB-598-J21</strain>
    </source>
</reference>
<dbReference type="Proteomes" id="UP000027644">
    <property type="component" value="Unassembled WGS sequence"/>
</dbReference>
<dbReference type="GO" id="GO:0003677">
    <property type="term" value="F:DNA binding"/>
    <property type="evidence" value="ECO:0007669"/>
    <property type="project" value="UniProtKB-UniRule"/>
</dbReference>
<evidence type="ECO:0000256" key="2">
    <source>
        <dbReference type="ARBA" id="ARBA00023125"/>
    </source>
</evidence>
<dbReference type="InterPro" id="IPR009057">
    <property type="entry name" value="Homeodomain-like_sf"/>
</dbReference>
<name>A0A074V972_9NEIS</name>
<keyword evidence="2 4" id="KW-0238">DNA-binding</keyword>
<dbReference type="EMBL" id="AVQL01000342">
    <property type="protein sequence ID" value="KEQ01736.1"/>
    <property type="molecule type" value="Genomic_DNA"/>
</dbReference>
<dbReference type="AlphaFoldDB" id="A0A074V972"/>
<evidence type="ECO:0000256" key="3">
    <source>
        <dbReference type="ARBA" id="ARBA00023163"/>
    </source>
</evidence>
<evidence type="ECO:0000256" key="4">
    <source>
        <dbReference type="PROSITE-ProRule" id="PRU00335"/>
    </source>
</evidence>
<evidence type="ECO:0000313" key="7">
    <source>
        <dbReference type="Proteomes" id="UP000027644"/>
    </source>
</evidence>
<dbReference type="PANTHER" id="PTHR47506:SF6">
    <property type="entry name" value="HTH-TYPE TRANSCRIPTIONAL REPRESSOR NEMR"/>
    <property type="match status" value="1"/>
</dbReference>
<dbReference type="InterPro" id="IPR036271">
    <property type="entry name" value="Tet_transcr_reg_TetR-rel_C_sf"/>
</dbReference>
<keyword evidence="1" id="KW-0805">Transcription regulation</keyword>
<dbReference type="PANTHER" id="PTHR47506">
    <property type="entry name" value="TRANSCRIPTIONAL REGULATORY PROTEIN"/>
    <property type="match status" value="1"/>
</dbReference>
<keyword evidence="3" id="KW-0804">Transcription</keyword>
<dbReference type="PROSITE" id="PS50977">
    <property type="entry name" value="HTH_TETR_2"/>
    <property type="match status" value="1"/>
</dbReference>
<comment type="caution">
    <text evidence="6">The sequence shown here is derived from an EMBL/GenBank/DDBJ whole genome shotgun (WGS) entry which is preliminary data.</text>
</comment>
<feature type="DNA-binding region" description="H-T-H motif" evidence="4">
    <location>
        <begin position="38"/>
        <end position="57"/>
    </location>
</feature>
<evidence type="ECO:0000259" key="5">
    <source>
        <dbReference type="PROSITE" id="PS50977"/>
    </source>
</evidence>
<feature type="domain" description="HTH tetR-type" evidence="5">
    <location>
        <begin position="15"/>
        <end position="75"/>
    </location>
</feature>
<proteinExistence type="predicted"/>
<dbReference type="SUPFAM" id="SSF48498">
    <property type="entry name" value="Tetracyclin repressor-like, C-terminal domain"/>
    <property type="match status" value="1"/>
</dbReference>
<organism evidence="6 7">
    <name type="scientific">Snodgrassella alvi SCGC AB-598-J21</name>
    <dbReference type="NCBI Taxonomy" id="1385367"/>
    <lineage>
        <taxon>Bacteria</taxon>
        <taxon>Pseudomonadati</taxon>
        <taxon>Pseudomonadota</taxon>
        <taxon>Betaproteobacteria</taxon>
        <taxon>Neisseriales</taxon>
        <taxon>Neisseriaceae</taxon>
        <taxon>Snodgrassella</taxon>
    </lineage>
</organism>
<dbReference type="InterPro" id="IPR011075">
    <property type="entry name" value="TetR_C"/>
</dbReference>
<dbReference type="InterPro" id="IPR001647">
    <property type="entry name" value="HTH_TetR"/>
</dbReference>
<accession>A0A074V972</accession>
<dbReference type="Pfam" id="PF16925">
    <property type="entry name" value="TetR_C_13"/>
    <property type="match status" value="1"/>
</dbReference>
<dbReference type="Gene3D" id="1.10.357.10">
    <property type="entry name" value="Tetracycline Repressor, domain 2"/>
    <property type="match status" value="1"/>
</dbReference>
<dbReference type="Pfam" id="PF00440">
    <property type="entry name" value="TetR_N"/>
    <property type="match status" value="1"/>
</dbReference>
<protein>
    <submittedName>
        <fullName evidence="6">Transcriptional regulator</fullName>
    </submittedName>
</protein>
<sequence length="206" mass="23576">MTELFSTPSLSRKGNNTRIALIRSGVAAMTTHGYISANIESILKQVGVPKGSFYHYFKSKEEFGTAILEYYDHFFTEKLEQHLLNQNISSALARISAFCTDAKTSMTKYHFNRGCLVGELMQNESLLPQNYPNLLNNILHNWQKKMTCCLQLAQQQQEISSQTDCTKLAYFFWLGWEGAVSRAKLLKNATPLDIFTEQFFNLIKNH</sequence>
<gene>
    <name evidence="6" type="ORF">SASC598J21_004870</name>
</gene>
<dbReference type="SUPFAM" id="SSF46689">
    <property type="entry name" value="Homeodomain-like"/>
    <property type="match status" value="1"/>
</dbReference>
<evidence type="ECO:0000313" key="6">
    <source>
        <dbReference type="EMBL" id="KEQ01736.1"/>
    </source>
</evidence>
<evidence type="ECO:0000256" key="1">
    <source>
        <dbReference type="ARBA" id="ARBA00023015"/>
    </source>
</evidence>